<dbReference type="EMBL" id="JAKGAS010000014">
    <property type="protein sequence ID" value="MCF2950125.1"/>
    <property type="molecule type" value="Genomic_DNA"/>
</dbReference>
<evidence type="ECO:0000313" key="1">
    <source>
        <dbReference type="EMBL" id="MCF2950125.1"/>
    </source>
</evidence>
<reference evidence="1 2" key="1">
    <citation type="submission" date="2022-01" db="EMBL/GenBank/DDBJ databases">
        <title>Paraglaciecola sp. G1-23.</title>
        <authorList>
            <person name="Jin M.S."/>
            <person name="Han D.M."/>
            <person name="Kim H.M."/>
            <person name="Jeon C.O."/>
        </authorList>
    </citation>
    <scope>NUCLEOTIDE SEQUENCE [LARGE SCALE GENOMIC DNA]</scope>
    <source>
        <strain evidence="1 2">G1-23</strain>
    </source>
</reference>
<proteinExistence type="predicted"/>
<comment type="caution">
    <text evidence="1">The sequence shown here is derived from an EMBL/GenBank/DDBJ whole genome shotgun (WGS) entry which is preliminary data.</text>
</comment>
<gene>
    <name evidence="1" type="ORF">L0668_18565</name>
</gene>
<protein>
    <submittedName>
        <fullName evidence="1">Uncharacterized protein</fullName>
    </submittedName>
</protein>
<keyword evidence="2" id="KW-1185">Reference proteome</keyword>
<accession>A0ABS9DBC1</accession>
<organism evidence="1 2">
    <name type="scientific">Paraglaciecola algarum</name>
    <dbReference type="NCBI Taxonomy" id="3050085"/>
    <lineage>
        <taxon>Bacteria</taxon>
        <taxon>Pseudomonadati</taxon>
        <taxon>Pseudomonadota</taxon>
        <taxon>Gammaproteobacteria</taxon>
        <taxon>Alteromonadales</taxon>
        <taxon>Alteromonadaceae</taxon>
        <taxon>Paraglaciecola</taxon>
    </lineage>
</organism>
<dbReference type="Proteomes" id="UP001521137">
    <property type="component" value="Unassembled WGS sequence"/>
</dbReference>
<evidence type="ECO:0000313" key="2">
    <source>
        <dbReference type="Proteomes" id="UP001521137"/>
    </source>
</evidence>
<name>A0ABS9DBC1_9ALTE</name>
<dbReference type="RefSeq" id="WP_235314226.1">
    <property type="nucleotide sequence ID" value="NZ_JAKGAS010000014.1"/>
</dbReference>
<sequence length="45" mass="4857">MTLGIGFTFPVMAENLILSQQSQCIMNAVNALCEARAFDLPVAQV</sequence>